<name>X1C630_9ZZZZ</name>
<dbReference type="AlphaFoldDB" id="X1C630"/>
<evidence type="ECO:0000313" key="1">
    <source>
        <dbReference type="EMBL" id="GAG88787.1"/>
    </source>
</evidence>
<dbReference type="SUPFAM" id="SSF55681">
    <property type="entry name" value="Class II aaRS and biotin synthetases"/>
    <property type="match status" value="1"/>
</dbReference>
<organism evidence="1">
    <name type="scientific">marine sediment metagenome</name>
    <dbReference type="NCBI Taxonomy" id="412755"/>
    <lineage>
        <taxon>unclassified sequences</taxon>
        <taxon>metagenomes</taxon>
        <taxon>ecological metagenomes</taxon>
    </lineage>
</organism>
<dbReference type="EMBL" id="BART01013106">
    <property type="protein sequence ID" value="GAG88787.1"/>
    <property type="molecule type" value="Genomic_DNA"/>
</dbReference>
<proteinExistence type="predicted"/>
<reference evidence="1" key="1">
    <citation type="journal article" date="2014" name="Front. Microbiol.">
        <title>High frequency of phylogenetically diverse reductive dehalogenase-homologous genes in deep subseafloor sedimentary metagenomes.</title>
        <authorList>
            <person name="Kawai M."/>
            <person name="Futagami T."/>
            <person name="Toyoda A."/>
            <person name="Takaki Y."/>
            <person name="Nishi S."/>
            <person name="Hori S."/>
            <person name="Arai W."/>
            <person name="Tsubouchi T."/>
            <person name="Morono Y."/>
            <person name="Uchiyama I."/>
            <person name="Ito T."/>
            <person name="Fujiyama A."/>
            <person name="Inagaki F."/>
            <person name="Takami H."/>
        </authorList>
    </citation>
    <scope>NUCLEOTIDE SEQUENCE</scope>
    <source>
        <strain evidence="1">Expedition CK06-06</strain>
    </source>
</reference>
<evidence type="ECO:0008006" key="2">
    <source>
        <dbReference type="Google" id="ProtNLM"/>
    </source>
</evidence>
<gene>
    <name evidence="1" type="ORF">S01H4_26996</name>
</gene>
<dbReference type="Gene3D" id="3.30.930.10">
    <property type="entry name" value="Bira Bifunctional Protein, Domain 2"/>
    <property type="match status" value="1"/>
</dbReference>
<dbReference type="InterPro" id="IPR050062">
    <property type="entry name" value="Pro-tRNA_synthetase"/>
</dbReference>
<dbReference type="GO" id="GO:0006433">
    <property type="term" value="P:prolyl-tRNA aminoacylation"/>
    <property type="evidence" value="ECO:0007669"/>
    <property type="project" value="TreeGrafter"/>
</dbReference>
<protein>
    <recommendedName>
        <fullName evidence="2">Prolyl-tRNA synthetase</fullName>
    </recommendedName>
</protein>
<dbReference type="PANTHER" id="PTHR42753:SF2">
    <property type="entry name" value="PROLINE--TRNA LIGASE"/>
    <property type="match status" value="1"/>
</dbReference>
<dbReference type="InterPro" id="IPR045864">
    <property type="entry name" value="aa-tRNA-synth_II/BPL/LPL"/>
</dbReference>
<accession>X1C630</accession>
<sequence length="110" mass="12590">MRFSKFFAKTKRQIPSDEETPGAKLLVKAGFVSKLASGLYNFLPLGLMSLKKIKKTIGIELGKAPVCEILTPILHPAKFWKDSGRFRIWLSFSVCGHVLCRLRLEWLRFH</sequence>
<dbReference type="GO" id="GO:0005829">
    <property type="term" value="C:cytosol"/>
    <property type="evidence" value="ECO:0007669"/>
    <property type="project" value="TreeGrafter"/>
</dbReference>
<dbReference type="GO" id="GO:0004827">
    <property type="term" value="F:proline-tRNA ligase activity"/>
    <property type="evidence" value="ECO:0007669"/>
    <property type="project" value="TreeGrafter"/>
</dbReference>
<dbReference type="PANTHER" id="PTHR42753">
    <property type="entry name" value="MITOCHONDRIAL RIBOSOME PROTEIN L39/PROLYL-TRNA LIGASE FAMILY MEMBER"/>
    <property type="match status" value="1"/>
</dbReference>
<comment type="caution">
    <text evidence="1">The sequence shown here is derived from an EMBL/GenBank/DDBJ whole genome shotgun (WGS) entry which is preliminary data.</text>
</comment>
<feature type="non-terminal residue" evidence="1">
    <location>
        <position position="110"/>
    </location>
</feature>